<feature type="region of interest" description="Disordered" evidence="1">
    <location>
        <begin position="29"/>
        <end position="50"/>
    </location>
</feature>
<dbReference type="Proteomes" id="UP001266305">
    <property type="component" value="Unassembled WGS sequence"/>
</dbReference>
<organism evidence="2 3">
    <name type="scientific">Saguinus oedipus</name>
    <name type="common">Cotton-top tamarin</name>
    <name type="synonym">Oedipomidas oedipus</name>
    <dbReference type="NCBI Taxonomy" id="9490"/>
    <lineage>
        <taxon>Eukaryota</taxon>
        <taxon>Metazoa</taxon>
        <taxon>Chordata</taxon>
        <taxon>Craniata</taxon>
        <taxon>Vertebrata</taxon>
        <taxon>Euteleostomi</taxon>
        <taxon>Mammalia</taxon>
        <taxon>Eutheria</taxon>
        <taxon>Euarchontoglires</taxon>
        <taxon>Primates</taxon>
        <taxon>Haplorrhini</taxon>
        <taxon>Platyrrhini</taxon>
        <taxon>Cebidae</taxon>
        <taxon>Callitrichinae</taxon>
        <taxon>Saguinus</taxon>
    </lineage>
</organism>
<keyword evidence="3" id="KW-1185">Reference proteome</keyword>
<sequence length="106" mass="11847">MPSAQESGIHQMQSLTQILIQGDIEVFPKRSADEPSQTVESDMKRIPEEDDNDVLEERIHTGVHHDREAQLLQKAEMVLVLKKCGKRVGILPGCAPVDAFEGHVTY</sequence>
<evidence type="ECO:0000313" key="2">
    <source>
        <dbReference type="EMBL" id="KAK2096674.1"/>
    </source>
</evidence>
<comment type="caution">
    <text evidence="2">The sequence shown here is derived from an EMBL/GenBank/DDBJ whole genome shotgun (WGS) entry which is preliminary data.</text>
</comment>
<reference evidence="2 3" key="1">
    <citation type="submission" date="2023-05" db="EMBL/GenBank/DDBJ databases">
        <title>B98-5 Cell Line De Novo Hybrid Assembly: An Optical Mapping Approach.</title>
        <authorList>
            <person name="Kananen K."/>
            <person name="Auerbach J.A."/>
            <person name="Kautto E."/>
            <person name="Blachly J.S."/>
        </authorList>
    </citation>
    <scope>NUCLEOTIDE SEQUENCE [LARGE SCALE GENOMIC DNA]</scope>
    <source>
        <strain evidence="2">B95-8</strain>
        <tissue evidence="2">Cell line</tissue>
    </source>
</reference>
<evidence type="ECO:0000256" key="1">
    <source>
        <dbReference type="SAM" id="MobiDB-lite"/>
    </source>
</evidence>
<gene>
    <name evidence="2" type="ORF">P7K49_025708</name>
</gene>
<accession>A0ABQ9UHY2</accession>
<protein>
    <submittedName>
        <fullName evidence="2">Uncharacterized protein</fullName>
    </submittedName>
</protein>
<dbReference type="EMBL" id="JASSZA010000012">
    <property type="protein sequence ID" value="KAK2096674.1"/>
    <property type="molecule type" value="Genomic_DNA"/>
</dbReference>
<proteinExistence type="predicted"/>
<evidence type="ECO:0000313" key="3">
    <source>
        <dbReference type="Proteomes" id="UP001266305"/>
    </source>
</evidence>
<name>A0ABQ9UHY2_SAGOE</name>